<feature type="transmembrane region" description="Helical" evidence="7">
    <location>
        <begin position="348"/>
        <end position="369"/>
    </location>
</feature>
<dbReference type="GeneID" id="109474229"/>
<feature type="compositionally biased region" description="Basic and acidic residues" evidence="6">
    <location>
        <begin position="214"/>
        <end position="225"/>
    </location>
</feature>
<feature type="transmembrane region" description="Helical" evidence="7">
    <location>
        <begin position="471"/>
        <end position="495"/>
    </location>
</feature>
<evidence type="ECO:0000256" key="6">
    <source>
        <dbReference type="SAM" id="MobiDB-lite"/>
    </source>
</evidence>
<feature type="transmembrane region" description="Helical" evidence="7">
    <location>
        <begin position="89"/>
        <end position="111"/>
    </location>
</feature>
<dbReference type="PANTHER" id="PTHR16172">
    <property type="entry name" value="MAJOR FACILITATOR SUPERFAMILY DOMAIN-CONTAINING PROTEIN 6-LIKE"/>
    <property type="match status" value="1"/>
</dbReference>
<evidence type="ECO:0000256" key="4">
    <source>
        <dbReference type="ARBA" id="ARBA00022989"/>
    </source>
</evidence>
<dbReference type="RefSeq" id="XP_019630048.1">
    <property type="nucleotide sequence ID" value="XM_019774489.1"/>
</dbReference>
<dbReference type="InterPro" id="IPR036259">
    <property type="entry name" value="MFS_trans_sf"/>
</dbReference>
<dbReference type="InterPro" id="IPR051717">
    <property type="entry name" value="MFS_MFSD6"/>
</dbReference>
<reference evidence="10" key="1">
    <citation type="submission" date="2025-08" db="UniProtKB">
        <authorList>
            <consortium name="RefSeq"/>
        </authorList>
    </citation>
    <scope>IDENTIFICATION</scope>
    <source>
        <tissue evidence="10">Gonad</tissue>
    </source>
</reference>
<proteinExistence type="inferred from homology"/>
<feature type="compositionally biased region" description="Low complexity" evidence="6">
    <location>
        <begin position="294"/>
        <end position="306"/>
    </location>
</feature>
<evidence type="ECO:0000256" key="7">
    <source>
        <dbReference type="SAM" id="Phobius"/>
    </source>
</evidence>
<feature type="transmembrane region" description="Helical" evidence="7">
    <location>
        <begin position="623"/>
        <end position="645"/>
    </location>
</feature>
<comment type="similarity">
    <text evidence="2">Belongs to the major facilitator superfamily. MFSD6 family.</text>
</comment>
<dbReference type="OrthoDB" id="5989317at2759"/>
<dbReference type="SUPFAM" id="SSF103473">
    <property type="entry name" value="MFS general substrate transporter"/>
    <property type="match status" value="1"/>
</dbReference>
<evidence type="ECO:0000313" key="10">
    <source>
        <dbReference type="RefSeq" id="XP_019630048.1"/>
    </source>
</evidence>
<protein>
    <submittedName>
        <fullName evidence="10">Major facilitator superfamily domain-containing protein 6-like</fullName>
    </submittedName>
</protein>
<feature type="compositionally biased region" description="Basic and acidic residues" evidence="6">
    <location>
        <begin position="307"/>
        <end position="321"/>
    </location>
</feature>
<keyword evidence="9" id="KW-1185">Reference proteome</keyword>
<comment type="subcellular location">
    <subcellularLocation>
        <location evidence="1">Membrane</location>
        <topology evidence="1">Multi-pass membrane protein</topology>
    </subcellularLocation>
</comment>
<keyword evidence="4 7" id="KW-1133">Transmembrane helix</keyword>
<dbReference type="AlphaFoldDB" id="A0A6P4Z0G8"/>
<organism evidence="9 10">
    <name type="scientific">Branchiostoma belcheri</name>
    <name type="common">Amphioxus</name>
    <dbReference type="NCBI Taxonomy" id="7741"/>
    <lineage>
        <taxon>Eukaryota</taxon>
        <taxon>Metazoa</taxon>
        <taxon>Chordata</taxon>
        <taxon>Cephalochordata</taxon>
        <taxon>Leptocardii</taxon>
        <taxon>Amphioxiformes</taxon>
        <taxon>Branchiostomatidae</taxon>
        <taxon>Branchiostoma</taxon>
    </lineage>
</organism>
<feature type="transmembrane region" description="Helical" evidence="7">
    <location>
        <begin position="123"/>
        <end position="142"/>
    </location>
</feature>
<feature type="domain" description="Major facilitator superfamily associated" evidence="8">
    <location>
        <begin position="59"/>
        <end position="630"/>
    </location>
</feature>
<dbReference type="PANTHER" id="PTHR16172:SF2">
    <property type="entry name" value="MAJOR FACILITATOR SUPERFAMILY DOMAIN-CONTAINING PROTEIN 6"/>
    <property type="match status" value="1"/>
</dbReference>
<evidence type="ECO:0000256" key="5">
    <source>
        <dbReference type="ARBA" id="ARBA00023136"/>
    </source>
</evidence>
<dbReference type="GO" id="GO:0005886">
    <property type="term" value="C:plasma membrane"/>
    <property type="evidence" value="ECO:0007669"/>
    <property type="project" value="TreeGrafter"/>
</dbReference>
<gene>
    <name evidence="10" type="primary">LOC109474229</name>
</gene>
<feature type="transmembrane region" description="Helical" evidence="7">
    <location>
        <begin position="538"/>
        <end position="556"/>
    </location>
</feature>
<keyword evidence="3 7" id="KW-0812">Transmembrane</keyword>
<evidence type="ECO:0000259" key="8">
    <source>
        <dbReference type="Pfam" id="PF12832"/>
    </source>
</evidence>
<feature type="transmembrane region" description="Helical" evidence="7">
    <location>
        <begin position="507"/>
        <end position="526"/>
    </location>
</feature>
<dbReference type="Pfam" id="PF12832">
    <property type="entry name" value="MFS_1_like"/>
    <property type="match status" value="1"/>
</dbReference>
<name>A0A6P4Z0G8_BRABE</name>
<evidence type="ECO:0000256" key="1">
    <source>
        <dbReference type="ARBA" id="ARBA00004141"/>
    </source>
</evidence>
<feature type="transmembrane region" description="Helical" evidence="7">
    <location>
        <begin position="390"/>
        <end position="408"/>
    </location>
</feature>
<feature type="transmembrane region" description="Helical" evidence="7">
    <location>
        <begin position="428"/>
        <end position="450"/>
    </location>
</feature>
<evidence type="ECO:0000256" key="2">
    <source>
        <dbReference type="ARBA" id="ARBA00005241"/>
    </source>
</evidence>
<sequence length="703" mass="77696">MAKPYKRPADFFLRRHDLEDVDDASSVMTETTIETVDTTDESGPMGKVRQCCNIDKSLLIVKLFYSFFYGAVAAFIPYLSIFYKQMGMTPLQIGMINGFRPFVSIFAGPLWGIVADRFQIRKVILIVSLMAWIVMGLVIGLLPPATSAPCPLDAKQYVDTNLWPQTLHVSPEPALHKGYPFYATMDSTGLDGPPISFFVFDLFPRPAPFKSKLLRAESPSRERRAASNITSAVTTKPAVTKNVPTTAKKATPAKTTEKPAKPKPTTKKPTEKPAKPKPATKKATPKPTTKKVTPKPTTKKVTTAKPTTEKKGTPKSKTDERIKKTLAMMLDPSNHSWMFEPASQRTLFLTYLVITLLAEIFWSAAFAMADVATLRILGTGRISEYGEQRWAGSLGHGVWSLSIGYILYYSRKDVTRCGIVMTMTDYRLMFFTFAGLIGAALVIAIFMPFLEGSDHSSPHATRAALKLFCSAHYGSILLTTIFFGMCYGIIWGYIYWHLENIGAGQNVMGVSTVVTAVTQVVVFLFANRLFRVISHIAMLHLTLVIFSLCLISYTMLPNPWWVVGVEVLHGFAYAATWCTLVTYTAQAVPPAAISTVEGLLHTGYMSVGTGSAKLLGGILIDTYGLIFTYKAFACACLVILAIFLLTQTCSYKPVLVVDEYTGQIQSHMSKSFPHDNPKPPEQYLLRHPGDPMYDTVTAAAWDK</sequence>
<feature type="compositionally biased region" description="Basic residues" evidence="6">
    <location>
        <begin position="278"/>
        <end position="293"/>
    </location>
</feature>
<dbReference type="Gene3D" id="1.20.1250.20">
    <property type="entry name" value="MFS general substrate transporter like domains"/>
    <property type="match status" value="2"/>
</dbReference>
<dbReference type="KEGG" id="bbel:109474229"/>
<dbReference type="InterPro" id="IPR024989">
    <property type="entry name" value="MFS_assoc_dom"/>
</dbReference>
<accession>A0A6P4Z0G8</accession>
<evidence type="ECO:0000313" key="9">
    <source>
        <dbReference type="Proteomes" id="UP000515135"/>
    </source>
</evidence>
<feature type="transmembrane region" description="Helical" evidence="7">
    <location>
        <begin position="63"/>
        <end position="83"/>
    </location>
</feature>
<keyword evidence="5 7" id="KW-0472">Membrane</keyword>
<feature type="region of interest" description="Disordered" evidence="6">
    <location>
        <begin position="214"/>
        <end position="321"/>
    </location>
</feature>
<feature type="compositionally biased region" description="Low complexity" evidence="6">
    <location>
        <begin position="243"/>
        <end position="254"/>
    </location>
</feature>
<dbReference type="Proteomes" id="UP000515135">
    <property type="component" value="Unplaced"/>
</dbReference>
<evidence type="ECO:0000256" key="3">
    <source>
        <dbReference type="ARBA" id="ARBA00022692"/>
    </source>
</evidence>